<dbReference type="SUPFAM" id="SSF52402">
    <property type="entry name" value="Adenine nucleotide alpha hydrolases-like"/>
    <property type="match status" value="1"/>
</dbReference>
<organism evidence="8 9">
    <name type="scientific">Devosia nanyangense</name>
    <dbReference type="NCBI Taxonomy" id="1228055"/>
    <lineage>
        <taxon>Bacteria</taxon>
        <taxon>Pseudomonadati</taxon>
        <taxon>Pseudomonadota</taxon>
        <taxon>Alphaproteobacteria</taxon>
        <taxon>Hyphomicrobiales</taxon>
        <taxon>Devosiaceae</taxon>
        <taxon>Devosia</taxon>
    </lineage>
</organism>
<dbReference type="Pfam" id="PF01171">
    <property type="entry name" value="ATP_bind_3"/>
    <property type="match status" value="1"/>
</dbReference>
<feature type="domain" description="tRNA(Ile)-lysidine/2-thiocytidine synthase N-terminal" evidence="7">
    <location>
        <begin position="23"/>
        <end position="201"/>
    </location>
</feature>
<keyword evidence="2 6" id="KW-0819">tRNA processing</keyword>
<dbReference type="InterPro" id="IPR012094">
    <property type="entry name" value="tRNA_Ile_lys_synt"/>
</dbReference>
<comment type="caution">
    <text evidence="8">The sequence shown here is derived from an EMBL/GenBank/DDBJ whole genome shotgun (WGS) entry which is preliminary data.</text>
</comment>
<keyword evidence="4 6" id="KW-0067">ATP-binding</keyword>
<dbReference type="PANTHER" id="PTHR43033:SF1">
    <property type="entry name" value="TRNA(ILE)-LYSIDINE SYNTHASE-RELATED"/>
    <property type="match status" value="1"/>
</dbReference>
<evidence type="ECO:0000256" key="4">
    <source>
        <dbReference type="ARBA" id="ARBA00022840"/>
    </source>
</evidence>
<evidence type="ECO:0000256" key="5">
    <source>
        <dbReference type="ARBA" id="ARBA00048539"/>
    </source>
</evidence>
<dbReference type="PANTHER" id="PTHR43033">
    <property type="entry name" value="TRNA(ILE)-LYSIDINE SYNTHASE-RELATED"/>
    <property type="match status" value="1"/>
</dbReference>
<reference evidence="8" key="1">
    <citation type="submission" date="2020-07" db="EMBL/GenBank/DDBJ databases">
        <title>Huge and variable diversity of episymbiotic CPR bacteria and DPANN archaea in groundwater ecosystems.</title>
        <authorList>
            <person name="He C.Y."/>
            <person name="Keren R."/>
            <person name="Whittaker M."/>
            <person name="Farag I.F."/>
            <person name="Doudna J."/>
            <person name="Cate J.H.D."/>
            <person name="Banfield J.F."/>
        </authorList>
    </citation>
    <scope>NUCLEOTIDE SEQUENCE</scope>
    <source>
        <strain evidence="8">NC_groundwater_1586_Pr3_B-0.1um_66_15</strain>
    </source>
</reference>
<dbReference type="Proteomes" id="UP000782610">
    <property type="component" value="Unassembled WGS sequence"/>
</dbReference>
<comment type="domain">
    <text evidence="6">The N-terminal region contains the highly conserved SGGXDS motif, predicted to be a P-loop motif involved in ATP binding.</text>
</comment>
<evidence type="ECO:0000256" key="2">
    <source>
        <dbReference type="ARBA" id="ARBA00022694"/>
    </source>
</evidence>
<comment type="catalytic activity">
    <reaction evidence="5 6">
        <text>cytidine(34) in tRNA(Ile2) + L-lysine + ATP = lysidine(34) in tRNA(Ile2) + AMP + diphosphate + H(+)</text>
        <dbReference type="Rhea" id="RHEA:43744"/>
        <dbReference type="Rhea" id="RHEA-COMP:10625"/>
        <dbReference type="Rhea" id="RHEA-COMP:10670"/>
        <dbReference type="ChEBI" id="CHEBI:15378"/>
        <dbReference type="ChEBI" id="CHEBI:30616"/>
        <dbReference type="ChEBI" id="CHEBI:32551"/>
        <dbReference type="ChEBI" id="CHEBI:33019"/>
        <dbReference type="ChEBI" id="CHEBI:82748"/>
        <dbReference type="ChEBI" id="CHEBI:83665"/>
        <dbReference type="ChEBI" id="CHEBI:456215"/>
        <dbReference type="EC" id="6.3.4.19"/>
    </reaction>
</comment>
<feature type="binding site" evidence="6">
    <location>
        <begin position="27"/>
        <end position="32"/>
    </location>
    <ligand>
        <name>ATP</name>
        <dbReference type="ChEBI" id="CHEBI:30616"/>
    </ligand>
</feature>
<dbReference type="EC" id="6.3.4.19" evidence="6"/>
<dbReference type="Gene3D" id="3.40.50.620">
    <property type="entry name" value="HUPs"/>
    <property type="match status" value="1"/>
</dbReference>
<accession>A0A933L2A5</accession>
<dbReference type="CDD" id="cd01992">
    <property type="entry name" value="TilS_N"/>
    <property type="match status" value="1"/>
</dbReference>
<dbReference type="NCBIfam" id="TIGR02432">
    <property type="entry name" value="lysidine_TilS_N"/>
    <property type="match status" value="1"/>
</dbReference>
<dbReference type="InterPro" id="IPR012795">
    <property type="entry name" value="tRNA_Ile_lys_synt_N"/>
</dbReference>
<evidence type="ECO:0000313" key="9">
    <source>
        <dbReference type="Proteomes" id="UP000782610"/>
    </source>
</evidence>
<dbReference type="GO" id="GO:0005524">
    <property type="term" value="F:ATP binding"/>
    <property type="evidence" value="ECO:0007669"/>
    <property type="project" value="UniProtKB-UniRule"/>
</dbReference>
<evidence type="ECO:0000256" key="6">
    <source>
        <dbReference type="HAMAP-Rule" id="MF_01161"/>
    </source>
</evidence>
<proteinExistence type="inferred from homology"/>
<dbReference type="EMBL" id="JACRAF010000024">
    <property type="protein sequence ID" value="MBI4921792.1"/>
    <property type="molecule type" value="Genomic_DNA"/>
</dbReference>
<evidence type="ECO:0000256" key="1">
    <source>
        <dbReference type="ARBA" id="ARBA00022598"/>
    </source>
</evidence>
<dbReference type="HAMAP" id="MF_01161">
    <property type="entry name" value="tRNA_Ile_lys_synt"/>
    <property type="match status" value="1"/>
</dbReference>
<comment type="function">
    <text evidence="6">Ligates lysine onto the cytidine present at position 34 of the AUA codon-specific tRNA(Ile) that contains the anticodon CAU, in an ATP-dependent manner. Cytidine is converted to lysidine, thus changing the amino acid specificity of the tRNA from methionine to isoleucine.</text>
</comment>
<dbReference type="GO" id="GO:0032267">
    <property type="term" value="F:tRNA(Ile)-lysidine synthase activity"/>
    <property type="evidence" value="ECO:0007669"/>
    <property type="project" value="UniProtKB-EC"/>
</dbReference>
<dbReference type="AlphaFoldDB" id="A0A933L2A5"/>
<dbReference type="InterPro" id="IPR011063">
    <property type="entry name" value="TilS/TtcA_N"/>
</dbReference>
<protein>
    <recommendedName>
        <fullName evidence="6">tRNA(Ile)-lysidine synthase</fullName>
        <ecNumber evidence="6">6.3.4.19</ecNumber>
    </recommendedName>
    <alternativeName>
        <fullName evidence="6">tRNA(Ile)-2-lysyl-cytidine synthase</fullName>
    </alternativeName>
    <alternativeName>
        <fullName evidence="6">tRNA(Ile)-lysidine synthetase</fullName>
    </alternativeName>
</protein>
<keyword evidence="6" id="KW-0963">Cytoplasm</keyword>
<evidence type="ECO:0000256" key="3">
    <source>
        <dbReference type="ARBA" id="ARBA00022741"/>
    </source>
</evidence>
<dbReference type="GO" id="GO:0006400">
    <property type="term" value="P:tRNA modification"/>
    <property type="evidence" value="ECO:0007669"/>
    <property type="project" value="UniProtKB-UniRule"/>
</dbReference>
<evidence type="ECO:0000313" key="8">
    <source>
        <dbReference type="EMBL" id="MBI4921792.1"/>
    </source>
</evidence>
<comment type="subcellular location">
    <subcellularLocation>
        <location evidence="6">Cytoplasm</location>
    </subcellularLocation>
</comment>
<keyword evidence="1 6" id="KW-0436">Ligase</keyword>
<gene>
    <name evidence="6 8" type="primary">tilS</name>
    <name evidence="8" type="ORF">HY834_08580</name>
</gene>
<dbReference type="InterPro" id="IPR014729">
    <property type="entry name" value="Rossmann-like_a/b/a_fold"/>
</dbReference>
<keyword evidence="3 6" id="KW-0547">Nucleotide-binding</keyword>
<comment type="similarity">
    <text evidence="6">Belongs to the tRNA(Ile)-lysidine synthase family.</text>
</comment>
<evidence type="ECO:0000259" key="7">
    <source>
        <dbReference type="Pfam" id="PF01171"/>
    </source>
</evidence>
<sequence length="335" mass="34896">MPGVSSLDLETLFAPVAGMTKLGLAVSGGPDSLALMLLAAEWAGAEGRPGLVVYSVDHGLRPEAADEVAMVLAEAAKLGLAARALRWDGDKPETGVQAAARKARYGLTAAAMAADGADILLTAHHQGDQAETVLMRLAHGSGIEGLRGMDAMATVEGCRLFRPLLGVDPEDLREVADAAGLVPASDSSNHDRHYERVRWRQTMPLLAELGLDRKRLGAFAARMADADALIGIEADKAWTALVHRGADGDAGLPHAGLAALPRAVAVRLMVRVLRSVGGERKPHALSAVEALCDRLAGRGALKPATLHGCLVQSDGLTVSVRPEGARNARVALTAN</sequence>
<name>A0A933L2A5_9HYPH</name>
<dbReference type="GO" id="GO:0005737">
    <property type="term" value="C:cytoplasm"/>
    <property type="evidence" value="ECO:0007669"/>
    <property type="project" value="UniProtKB-SubCell"/>
</dbReference>